<name>L7FNK0_ENTIV</name>
<evidence type="ECO:0000313" key="7">
    <source>
        <dbReference type="EMBL" id="ELP92254.1"/>
    </source>
</evidence>
<dbReference type="AlphaFoldDB" id="L7FNK0"/>
<dbReference type="PANTHER" id="PTHR23508:SF10">
    <property type="entry name" value="CARBOXYLIC ACID TRANSPORTER PROTEIN HOMOLOG"/>
    <property type="match status" value="1"/>
</dbReference>
<evidence type="ECO:0000256" key="4">
    <source>
        <dbReference type="ARBA" id="ARBA00023136"/>
    </source>
</evidence>
<evidence type="ECO:0000256" key="3">
    <source>
        <dbReference type="ARBA" id="ARBA00022989"/>
    </source>
</evidence>
<dbReference type="PROSITE" id="PS00217">
    <property type="entry name" value="SUGAR_TRANSPORT_2"/>
    <property type="match status" value="1"/>
</dbReference>
<keyword evidence="4 5" id="KW-0472">Membrane</keyword>
<comment type="subcellular location">
    <subcellularLocation>
        <location evidence="1">Membrane</location>
        <topology evidence="1">Multi-pass membrane protein</topology>
    </subcellularLocation>
</comment>
<dbReference type="GO" id="GO:0046943">
    <property type="term" value="F:carboxylic acid transmembrane transporter activity"/>
    <property type="evidence" value="ECO:0007669"/>
    <property type="project" value="TreeGrafter"/>
</dbReference>
<dbReference type="EMBL" id="KB206391">
    <property type="protein sequence ID" value="ELP92254.1"/>
    <property type="molecule type" value="Genomic_DNA"/>
</dbReference>
<evidence type="ECO:0000256" key="2">
    <source>
        <dbReference type="ARBA" id="ARBA00022692"/>
    </source>
</evidence>
<feature type="transmembrane region" description="Helical" evidence="5">
    <location>
        <begin position="43"/>
        <end position="63"/>
    </location>
</feature>
<feature type="transmembrane region" description="Helical" evidence="5">
    <location>
        <begin position="295"/>
        <end position="316"/>
    </location>
</feature>
<dbReference type="KEGG" id="eiv:EIN_118280"/>
<dbReference type="OrthoDB" id="433512at2759"/>
<feature type="transmembrane region" description="Helical" evidence="5">
    <location>
        <begin position="387"/>
        <end position="407"/>
    </location>
</feature>
<dbReference type="InterPro" id="IPR005829">
    <property type="entry name" value="Sugar_transporter_CS"/>
</dbReference>
<feature type="transmembrane region" description="Helical" evidence="5">
    <location>
        <begin position="167"/>
        <end position="185"/>
    </location>
</feature>
<evidence type="ECO:0000256" key="5">
    <source>
        <dbReference type="SAM" id="Phobius"/>
    </source>
</evidence>
<evidence type="ECO:0000313" key="8">
    <source>
        <dbReference type="Proteomes" id="UP000014680"/>
    </source>
</evidence>
<dbReference type="VEuPathDB" id="AmoebaDB:EIN_118280"/>
<dbReference type="RefSeq" id="XP_004259025.1">
    <property type="nucleotide sequence ID" value="XM_004258977.1"/>
</dbReference>
<feature type="transmembrane region" description="Helical" evidence="5">
    <location>
        <begin position="214"/>
        <end position="233"/>
    </location>
</feature>
<dbReference type="SUPFAM" id="SSF103473">
    <property type="entry name" value="MFS general substrate transporter"/>
    <property type="match status" value="1"/>
</dbReference>
<dbReference type="GeneID" id="14891253"/>
<dbReference type="PROSITE" id="PS00216">
    <property type="entry name" value="SUGAR_TRANSPORT_1"/>
    <property type="match status" value="1"/>
</dbReference>
<feature type="transmembrane region" description="Helical" evidence="5">
    <location>
        <begin position="137"/>
        <end position="161"/>
    </location>
</feature>
<dbReference type="InterPro" id="IPR011701">
    <property type="entry name" value="MFS"/>
</dbReference>
<keyword evidence="3 5" id="KW-1133">Transmembrane helix</keyword>
<proteinExistence type="predicted"/>
<dbReference type="PROSITE" id="PS50850">
    <property type="entry name" value="MFS"/>
    <property type="match status" value="1"/>
</dbReference>
<keyword evidence="2 5" id="KW-0812">Transmembrane</keyword>
<feature type="transmembrane region" description="Helical" evidence="5">
    <location>
        <begin position="7"/>
        <end position="31"/>
    </location>
</feature>
<dbReference type="Gene3D" id="1.20.1250.20">
    <property type="entry name" value="MFS general substrate transporter like domains"/>
    <property type="match status" value="1"/>
</dbReference>
<reference evidence="7 8" key="1">
    <citation type="submission" date="2012-10" db="EMBL/GenBank/DDBJ databases">
        <authorList>
            <person name="Zafar N."/>
            <person name="Inman J."/>
            <person name="Hall N."/>
            <person name="Lorenzi H."/>
            <person name="Caler E."/>
        </authorList>
    </citation>
    <scope>NUCLEOTIDE SEQUENCE [LARGE SCALE GENOMIC DNA]</scope>
    <source>
        <strain evidence="7 8">IP1</strain>
    </source>
</reference>
<sequence>MNPYLKTFVVSIGMMTDAYEIFLMNICYVIIKTIYGETPYSSMLSSTVLLGMAMGQLMFGILGDAIGKKLMFITTLMILIVFSIAQAFSFEVPDDAGPYIILATIRFVLGLGIGGEYPLSSSIASEDAKPNNRGRKLVFIFSMQGIGNILAPTIVLILLVTPLDLDLVWRVALALGAVPCILTLYHRIIMPMPKKKVAAKTTKSEVKRLIKKNWYYLFGTAGCWFFFDIAFYGNSMFNSTVLQVIGFGPKDTDSDPRQGLISTAIGNLILVLIAFPGFIVSFLLVDRIGRKPLQLFGFAGTAVCFFFMAFFESIVLDNVPYLFVAVYGLSFFFQNMGPNTTTYINAAETYDPRIRGTFNGLSASSGKIGAMIGTAIFEPFSSKFGHLATFCTCGGLMMIGFCLSFIVPEGKGVDIEDVDVLDGYERFEDDTSKSVEK</sequence>
<dbReference type="InterPro" id="IPR020846">
    <property type="entry name" value="MFS_dom"/>
</dbReference>
<dbReference type="GO" id="GO:0005886">
    <property type="term" value="C:plasma membrane"/>
    <property type="evidence" value="ECO:0007669"/>
    <property type="project" value="TreeGrafter"/>
</dbReference>
<gene>
    <name evidence="7" type="ORF">EIN_118280</name>
</gene>
<keyword evidence="8" id="KW-1185">Reference proteome</keyword>
<evidence type="ECO:0000256" key="1">
    <source>
        <dbReference type="ARBA" id="ARBA00004141"/>
    </source>
</evidence>
<protein>
    <submittedName>
        <fullName evidence="7">Inorganic phosphate transporter, putative</fullName>
    </submittedName>
</protein>
<evidence type="ECO:0000259" key="6">
    <source>
        <dbReference type="PROSITE" id="PS50850"/>
    </source>
</evidence>
<feature type="transmembrane region" description="Helical" evidence="5">
    <location>
        <begin position="96"/>
        <end position="117"/>
    </location>
</feature>
<dbReference type="OMA" id="DKMWRVV"/>
<feature type="transmembrane region" description="Helical" evidence="5">
    <location>
        <begin position="70"/>
        <end position="90"/>
    </location>
</feature>
<dbReference type="Pfam" id="PF07690">
    <property type="entry name" value="MFS_1"/>
    <property type="match status" value="1"/>
</dbReference>
<dbReference type="Proteomes" id="UP000014680">
    <property type="component" value="Unassembled WGS sequence"/>
</dbReference>
<dbReference type="InterPro" id="IPR036259">
    <property type="entry name" value="MFS_trans_sf"/>
</dbReference>
<feature type="domain" description="Major facilitator superfamily (MFS) profile" evidence="6">
    <location>
        <begin position="6"/>
        <end position="412"/>
    </location>
</feature>
<organism evidence="7 8">
    <name type="scientific">Entamoeba invadens IP1</name>
    <dbReference type="NCBI Taxonomy" id="370355"/>
    <lineage>
        <taxon>Eukaryota</taxon>
        <taxon>Amoebozoa</taxon>
        <taxon>Evosea</taxon>
        <taxon>Archamoebae</taxon>
        <taxon>Mastigamoebida</taxon>
        <taxon>Entamoebidae</taxon>
        <taxon>Entamoeba</taxon>
    </lineage>
</organism>
<feature type="transmembrane region" description="Helical" evidence="5">
    <location>
        <begin position="260"/>
        <end position="283"/>
    </location>
</feature>
<dbReference type="FunFam" id="1.20.1250.20:FF:000701">
    <property type="entry name" value="Phosphate transporter, putative"/>
    <property type="match status" value="1"/>
</dbReference>
<dbReference type="PANTHER" id="PTHR23508">
    <property type="entry name" value="CARBOXYLIC ACID TRANSPORTER PROTEIN HOMOLOG"/>
    <property type="match status" value="1"/>
</dbReference>
<accession>L7FNK0</accession>